<evidence type="ECO:0000313" key="2">
    <source>
        <dbReference type="WBParaSite" id="ALUE_0000213801-mRNA-1"/>
    </source>
</evidence>
<dbReference type="AlphaFoldDB" id="A0A0M3HKU3"/>
<protein>
    <submittedName>
        <fullName evidence="2">UPF0506 domain-containing protein</fullName>
    </submittedName>
</protein>
<sequence length="40" mass="4469">MGTPWCFIRECITILVRKTCVGYGCRYGSCTCAGEDCCRI</sequence>
<evidence type="ECO:0000313" key="1">
    <source>
        <dbReference type="Proteomes" id="UP000036681"/>
    </source>
</evidence>
<keyword evidence="1" id="KW-1185">Reference proteome</keyword>
<reference evidence="2" key="1">
    <citation type="submission" date="2017-02" db="UniProtKB">
        <authorList>
            <consortium name="WormBaseParasite"/>
        </authorList>
    </citation>
    <scope>IDENTIFICATION</scope>
</reference>
<proteinExistence type="predicted"/>
<dbReference type="Proteomes" id="UP000036681">
    <property type="component" value="Unplaced"/>
</dbReference>
<dbReference type="WBParaSite" id="ALUE_0000213801-mRNA-1">
    <property type="protein sequence ID" value="ALUE_0000213801-mRNA-1"/>
    <property type="gene ID" value="ALUE_0000213801"/>
</dbReference>
<organism evidence="1 2">
    <name type="scientific">Ascaris lumbricoides</name>
    <name type="common">Giant roundworm</name>
    <dbReference type="NCBI Taxonomy" id="6252"/>
    <lineage>
        <taxon>Eukaryota</taxon>
        <taxon>Metazoa</taxon>
        <taxon>Ecdysozoa</taxon>
        <taxon>Nematoda</taxon>
        <taxon>Chromadorea</taxon>
        <taxon>Rhabditida</taxon>
        <taxon>Spirurina</taxon>
        <taxon>Ascaridomorpha</taxon>
        <taxon>Ascaridoidea</taxon>
        <taxon>Ascarididae</taxon>
        <taxon>Ascaris</taxon>
    </lineage>
</organism>
<name>A0A0M3HKU3_ASCLU</name>
<accession>A0A0M3HKU3</accession>